<accession>A0A7E6DAS9</accession>
<feature type="region of interest" description="Disordered" evidence="1">
    <location>
        <begin position="27"/>
        <end position="144"/>
    </location>
</feature>
<dbReference type="Proteomes" id="UP000504628">
    <property type="component" value="Chromosome 3"/>
</dbReference>
<dbReference type="KEGG" id="pdic:118499466"/>
<reference evidence="3" key="1">
    <citation type="submission" date="2025-08" db="UniProtKB">
        <authorList>
            <consortium name="RefSeq"/>
        </authorList>
    </citation>
    <scope>IDENTIFICATION</scope>
    <source>
        <tissue evidence="3">Muscle</tissue>
    </source>
</reference>
<organism evidence="2 3">
    <name type="scientific">Phyllostomus discolor</name>
    <name type="common">pale spear-nosed bat</name>
    <dbReference type="NCBI Taxonomy" id="89673"/>
    <lineage>
        <taxon>Eukaryota</taxon>
        <taxon>Metazoa</taxon>
        <taxon>Chordata</taxon>
        <taxon>Craniata</taxon>
        <taxon>Vertebrata</taxon>
        <taxon>Euteleostomi</taxon>
        <taxon>Mammalia</taxon>
        <taxon>Eutheria</taxon>
        <taxon>Laurasiatheria</taxon>
        <taxon>Chiroptera</taxon>
        <taxon>Yangochiroptera</taxon>
        <taxon>Phyllostomidae</taxon>
        <taxon>Phyllostominae</taxon>
        <taxon>Phyllostomus</taxon>
    </lineage>
</organism>
<protein>
    <submittedName>
        <fullName evidence="3">Formin-like protein 14</fullName>
    </submittedName>
</protein>
<name>A0A7E6DAS9_9CHIR</name>
<evidence type="ECO:0000313" key="3">
    <source>
        <dbReference type="RefSeq" id="XP_035876317.1"/>
    </source>
</evidence>
<proteinExistence type="predicted"/>
<sequence length="144" mass="14581">MEPVTAPWRPPAGRAALLAASWADAAVSPSLPTPGSWSAGRPQPTEPSAGVTHSRRSASSLCSRAALRRAPRESPRPPAPCGPSSAPGTPPCLPPGLAAGQVRVPPTWGSYRAPASPLPPPLSAPAAVTRCGATPQPRNLVQAN</sequence>
<dbReference type="InParanoid" id="A0A7E6DAS9"/>
<gene>
    <name evidence="3" type="primary">LOC118499466</name>
</gene>
<keyword evidence="2" id="KW-1185">Reference proteome</keyword>
<evidence type="ECO:0000256" key="1">
    <source>
        <dbReference type="SAM" id="MobiDB-lite"/>
    </source>
</evidence>
<dbReference type="RefSeq" id="XP_035876317.1">
    <property type="nucleotide sequence ID" value="XM_036020424.1"/>
</dbReference>
<dbReference type="AlphaFoldDB" id="A0A7E6DAS9"/>
<evidence type="ECO:0000313" key="2">
    <source>
        <dbReference type="Proteomes" id="UP000504628"/>
    </source>
</evidence>
<dbReference type="GeneID" id="118499466"/>